<dbReference type="PANTHER" id="PTHR23416:SF78">
    <property type="entry name" value="LIPOPOLYSACCHARIDE BIOSYNTHESIS O-ACETYL TRANSFERASE WBBJ-RELATED"/>
    <property type="match status" value="1"/>
</dbReference>
<dbReference type="GO" id="GO:0016746">
    <property type="term" value="F:acyltransferase activity"/>
    <property type="evidence" value="ECO:0007669"/>
    <property type="project" value="UniProtKB-KW"/>
</dbReference>
<keyword evidence="1" id="KW-0012">Acyltransferase</keyword>
<dbReference type="AlphaFoldDB" id="A0AAW7I0H9"/>
<proteinExistence type="predicted"/>
<dbReference type="SUPFAM" id="SSF51161">
    <property type="entry name" value="Trimeric LpxA-like enzymes"/>
    <property type="match status" value="1"/>
</dbReference>
<comment type="caution">
    <text evidence="1">The sequence shown here is derived from an EMBL/GenBank/DDBJ whole genome shotgun (WGS) entry which is preliminary data.</text>
</comment>
<dbReference type="PANTHER" id="PTHR23416">
    <property type="entry name" value="SIALIC ACID SYNTHASE-RELATED"/>
    <property type="match status" value="1"/>
</dbReference>
<dbReference type="InterPro" id="IPR011004">
    <property type="entry name" value="Trimer_LpxA-like_sf"/>
</dbReference>
<dbReference type="Pfam" id="PF00132">
    <property type="entry name" value="Hexapep"/>
    <property type="match status" value="1"/>
</dbReference>
<keyword evidence="1" id="KW-0808">Transferase</keyword>
<dbReference type="InterPro" id="IPR001451">
    <property type="entry name" value="Hexapep"/>
</dbReference>
<dbReference type="EMBL" id="JAOPLV010000010">
    <property type="protein sequence ID" value="MDM5141684.1"/>
    <property type="molecule type" value="Genomic_DNA"/>
</dbReference>
<reference evidence="1" key="1">
    <citation type="submission" date="2023-08" db="EMBL/GenBank/DDBJ databases">
        <title>WGS of Aeromonas isolates.</title>
        <authorList>
            <person name="Lee H."/>
        </authorList>
    </citation>
    <scope>NUCLEOTIDE SEQUENCE</scope>
    <source>
        <strain evidence="1">SL22</strain>
    </source>
</reference>
<dbReference type="Proteomes" id="UP001168216">
    <property type="component" value="Unassembled WGS sequence"/>
</dbReference>
<accession>A0AAW7I0H9</accession>
<dbReference type="InterPro" id="IPR051159">
    <property type="entry name" value="Hexapeptide_acetyltransf"/>
</dbReference>
<name>A0AAW7I0H9_9GAMM</name>
<organism evidence="1 2">
    <name type="scientific">Aeromonas bestiarum</name>
    <dbReference type="NCBI Taxonomy" id="105751"/>
    <lineage>
        <taxon>Bacteria</taxon>
        <taxon>Pseudomonadati</taxon>
        <taxon>Pseudomonadota</taxon>
        <taxon>Gammaproteobacteria</taxon>
        <taxon>Aeromonadales</taxon>
        <taxon>Aeromonadaceae</taxon>
        <taxon>Aeromonas</taxon>
    </lineage>
</organism>
<evidence type="ECO:0000313" key="1">
    <source>
        <dbReference type="EMBL" id="MDM5141684.1"/>
    </source>
</evidence>
<dbReference type="Gene3D" id="2.160.10.10">
    <property type="entry name" value="Hexapeptide repeat proteins"/>
    <property type="match status" value="1"/>
</dbReference>
<gene>
    <name evidence="1" type="ORF">OB959_18095</name>
</gene>
<dbReference type="CDD" id="cd04647">
    <property type="entry name" value="LbH_MAT_like"/>
    <property type="match status" value="1"/>
</dbReference>
<sequence>MLFKIKWLLSALFLSLFLKKIRFPTYFSFPIFFMGLNKVSIGKRVRIFPGSRIEVHGDGEIIIEDNVAIGQSFHITSASKLVIGQGTVISARVFVTNIDHEYGEIDTPILEQGLKIFETSIGKNCFIGMGAAIQAGTKLGDNVVVGANSVVRGDIPSYSVIAGAPARIIKRYDKLRGVWRRTDAYGVYIEDNA</sequence>
<evidence type="ECO:0000313" key="2">
    <source>
        <dbReference type="Proteomes" id="UP001168216"/>
    </source>
</evidence>
<protein>
    <submittedName>
        <fullName evidence="1">Acyltransferase</fullName>
    </submittedName>
</protein>
<dbReference type="RefSeq" id="WP_290022683.1">
    <property type="nucleotide sequence ID" value="NZ_JAOPLV010000010.1"/>
</dbReference>